<dbReference type="InterPro" id="IPR000608">
    <property type="entry name" value="UBC"/>
</dbReference>
<organism evidence="2">
    <name type="scientific">Mesocestoides corti</name>
    <name type="common">Flatworm</name>
    <dbReference type="NCBI Taxonomy" id="53468"/>
    <lineage>
        <taxon>Eukaryota</taxon>
        <taxon>Metazoa</taxon>
        <taxon>Spiralia</taxon>
        <taxon>Lophotrochozoa</taxon>
        <taxon>Platyhelminthes</taxon>
        <taxon>Cestoda</taxon>
        <taxon>Eucestoda</taxon>
        <taxon>Cyclophyllidea</taxon>
        <taxon>Mesocestoididae</taxon>
        <taxon>Mesocestoides</taxon>
    </lineage>
</organism>
<feature type="domain" description="UBC core" evidence="1">
    <location>
        <begin position="1"/>
        <end position="91"/>
    </location>
</feature>
<dbReference type="Gene3D" id="3.10.110.10">
    <property type="entry name" value="Ubiquitin Conjugating Enzyme"/>
    <property type="match status" value="1"/>
</dbReference>
<accession>A0A5K3FW36</accession>
<protein>
    <submittedName>
        <fullName evidence="2">UBIQUITIN_CONJUGAT_2 domain-containing protein</fullName>
    </submittedName>
</protein>
<sequence length="99" mass="11429">PLAYPKAGPEVLFITPIFQPNTCNGNGSVCLILLTEWHSCYYLLDVVKALIYFIEHPNFESQESSYATNEKLYTKMTLRLLAGLRVNRRRFPTNQAWCE</sequence>
<reference evidence="2" key="1">
    <citation type="submission" date="2019-11" db="UniProtKB">
        <authorList>
            <consortium name="WormBaseParasite"/>
        </authorList>
    </citation>
    <scope>IDENTIFICATION</scope>
</reference>
<name>A0A5K3FW36_MESCO</name>
<dbReference type="Pfam" id="PF00179">
    <property type="entry name" value="UQ_con"/>
    <property type="match status" value="1"/>
</dbReference>
<evidence type="ECO:0000313" key="2">
    <source>
        <dbReference type="WBParaSite" id="MCU_011119-RA"/>
    </source>
</evidence>
<dbReference type="AlphaFoldDB" id="A0A5K3FW36"/>
<dbReference type="WBParaSite" id="MCU_011119-RA">
    <property type="protein sequence ID" value="MCU_011119-RA"/>
    <property type="gene ID" value="MCU_011119"/>
</dbReference>
<dbReference type="InterPro" id="IPR016135">
    <property type="entry name" value="UBQ-conjugating_enzyme/RWD"/>
</dbReference>
<evidence type="ECO:0000259" key="1">
    <source>
        <dbReference type="PROSITE" id="PS50127"/>
    </source>
</evidence>
<proteinExistence type="predicted"/>
<dbReference type="PROSITE" id="PS50127">
    <property type="entry name" value="UBC_2"/>
    <property type="match status" value="1"/>
</dbReference>
<dbReference type="SUPFAM" id="SSF54495">
    <property type="entry name" value="UBC-like"/>
    <property type="match status" value="1"/>
</dbReference>